<accession>A0A7W6NJ72</accession>
<dbReference type="Proteomes" id="UP000528286">
    <property type="component" value="Unassembled WGS sequence"/>
</dbReference>
<reference evidence="1 2" key="1">
    <citation type="submission" date="2020-08" db="EMBL/GenBank/DDBJ databases">
        <title>Genomic Encyclopedia of Type Strains, Phase IV (KMG-IV): sequencing the most valuable type-strain genomes for metagenomic binning, comparative biology and taxonomic classification.</title>
        <authorList>
            <person name="Goeker M."/>
        </authorList>
    </citation>
    <scope>NUCLEOTIDE SEQUENCE [LARGE SCALE GENOMIC DNA]</scope>
    <source>
        <strain evidence="1 2">DSM 29853</strain>
    </source>
</reference>
<dbReference type="EMBL" id="JACIEZ010000002">
    <property type="protein sequence ID" value="MBB4064070.1"/>
    <property type="molecule type" value="Genomic_DNA"/>
</dbReference>
<evidence type="ECO:0000313" key="1">
    <source>
        <dbReference type="EMBL" id="MBB4064070.1"/>
    </source>
</evidence>
<proteinExistence type="predicted"/>
<sequence length="98" mass="10512">MSKAIENTALVTVVLINDSTGIEFVEGRGIDKKAAIDAAVSELGKIGGTTYTWEEEYAGYSKSEGDWLFRVQEGEGDEAPVTGRIIVQEAAIDEEEAA</sequence>
<comment type="caution">
    <text evidence="1">The sequence shown here is derived from an EMBL/GenBank/DDBJ whole genome shotgun (WGS) entry which is preliminary data.</text>
</comment>
<organism evidence="1 2">
    <name type="scientific">Gellertiella hungarica</name>
    <dbReference type="NCBI Taxonomy" id="1572859"/>
    <lineage>
        <taxon>Bacteria</taxon>
        <taxon>Pseudomonadati</taxon>
        <taxon>Pseudomonadota</taxon>
        <taxon>Alphaproteobacteria</taxon>
        <taxon>Hyphomicrobiales</taxon>
        <taxon>Rhizobiaceae</taxon>
        <taxon>Gellertiella</taxon>
    </lineage>
</organism>
<name>A0A7W6NJ72_9HYPH</name>
<gene>
    <name evidence="1" type="ORF">GGR23_001247</name>
</gene>
<keyword evidence="2" id="KW-1185">Reference proteome</keyword>
<dbReference type="AlphaFoldDB" id="A0A7W6NJ72"/>
<dbReference type="RefSeq" id="WP_183365311.1">
    <property type="nucleotide sequence ID" value="NZ_JACIEZ010000002.1"/>
</dbReference>
<evidence type="ECO:0000313" key="2">
    <source>
        <dbReference type="Proteomes" id="UP000528286"/>
    </source>
</evidence>
<protein>
    <submittedName>
        <fullName evidence="1">Uncharacterized protein</fullName>
    </submittedName>
</protein>